<dbReference type="AlphaFoldDB" id="G9ZMY6"/>
<evidence type="ECO:0000313" key="1">
    <source>
        <dbReference type="EMBL" id="EHL99258.1"/>
    </source>
</evidence>
<protein>
    <submittedName>
        <fullName evidence="1">Uncharacterized protein</fullName>
    </submittedName>
</protein>
<evidence type="ECO:0000313" key="2">
    <source>
        <dbReference type="Proteomes" id="UP000004625"/>
    </source>
</evidence>
<dbReference type="EMBL" id="AGEY01000047">
    <property type="protein sequence ID" value="EHL99258.1"/>
    <property type="molecule type" value="Genomic_DNA"/>
</dbReference>
<dbReference type="Proteomes" id="UP000004625">
    <property type="component" value="Unassembled WGS sequence"/>
</dbReference>
<proteinExistence type="predicted"/>
<name>G9ZMY6_9LACO</name>
<keyword evidence="2" id="KW-1185">Reference proteome</keyword>
<organism evidence="1 2">
    <name type="scientific">Lentilactobacillus parafarraginis F0439</name>
    <dbReference type="NCBI Taxonomy" id="797515"/>
    <lineage>
        <taxon>Bacteria</taxon>
        <taxon>Bacillati</taxon>
        <taxon>Bacillota</taxon>
        <taxon>Bacilli</taxon>
        <taxon>Lactobacillales</taxon>
        <taxon>Lactobacillaceae</taxon>
        <taxon>Lentilactobacillus</taxon>
    </lineage>
</organism>
<comment type="caution">
    <text evidence="1">The sequence shown here is derived from an EMBL/GenBank/DDBJ whole genome shotgun (WGS) entry which is preliminary data.</text>
</comment>
<dbReference type="HOGENOM" id="CLU_3235272_0_0_9"/>
<reference evidence="1 2" key="1">
    <citation type="submission" date="2011-09" db="EMBL/GenBank/DDBJ databases">
        <authorList>
            <person name="Weinstock G."/>
            <person name="Sodergren E."/>
            <person name="Clifton S."/>
            <person name="Fulton L."/>
            <person name="Fulton B."/>
            <person name="Courtney L."/>
            <person name="Fronick C."/>
            <person name="Harrison M."/>
            <person name="Strong C."/>
            <person name="Farmer C."/>
            <person name="Delahaunty K."/>
            <person name="Markovic C."/>
            <person name="Hall O."/>
            <person name="Minx P."/>
            <person name="Tomlinson C."/>
            <person name="Mitreva M."/>
            <person name="Hou S."/>
            <person name="Chen J."/>
            <person name="Wollam A."/>
            <person name="Pepin K.H."/>
            <person name="Johnson M."/>
            <person name="Bhonagiri V."/>
            <person name="Zhang X."/>
            <person name="Suruliraj S."/>
            <person name="Warren W."/>
            <person name="Chinwalla A."/>
            <person name="Mardis E.R."/>
            <person name="Wilson R.K."/>
        </authorList>
    </citation>
    <scope>NUCLEOTIDE SEQUENCE [LARGE SCALE GENOMIC DNA]</scope>
    <source>
        <strain evidence="1 2">F0439</strain>
    </source>
</reference>
<sequence>MGPVLRRKLTKHKLWLGYYGPQTKKSATIHNWIIADFDFSGPS</sequence>
<gene>
    <name evidence="1" type="ORF">HMPREF9103_01086</name>
</gene>
<accession>G9ZMY6</accession>